<dbReference type="Gene3D" id="3.50.50.60">
    <property type="entry name" value="FAD/NAD(P)-binding domain"/>
    <property type="match status" value="1"/>
</dbReference>
<dbReference type="InterPro" id="IPR036188">
    <property type="entry name" value="FAD/NAD-bd_sf"/>
</dbReference>
<name>A0ABS0KK96_PSENT</name>
<dbReference type="SUPFAM" id="SSF51905">
    <property type="entry name" value="FAD/NAD(P)-binding domain"/>
    <property type="match status" value="1"/>
</dbReference>
<dbReference type="EMBL" id="JADTFC010000019">
    <property type="protein sequence ID" value="MBG6287852.1"/>
    <property type="molecule type" value="Genomic_DNA"/>
</dbReference>
<evidence type="ECO:0000259" key="2">
    <source>
        <dbReference type="Pfam" id="PF01266"/>
    </source>
</evidence>
<dbReference type="InterPro" id="IPR006076">
    <property type="entry name" value="FAD-dep_OxRdtase"/>
</dbReference>
<dbReference type="Proteomes" id="UP000608450">
    <property type="component" value="Unassembled WGS sequence"/>
</dbReference>
<protein>
    <submittedName>
        <fullName evidence="3">FAD-binding oxidoreductase</fullName>
    </submittedName>
</protein>
<feature type="domain" description="FAD dependent oxidoreductase" evidence="2">
    <location>
        <begin position="35"/>
        <end position="402"/>
    </location>
</feature>
<keyword evidence="4" id="KW-1185">Reference proteome</keyword>
<evidence type="ECO:0000256" key="1">
    <source>
        <dbReference type="ARBA" id="ARBA00023002"/>
    </source>
</evidence>
<evidence type="ECO:0000313" key="3">
    <source>
        <dbReference type="EMBL" id="MBG6287852.1"/>
    </source>
</evidence>
<dbReference type="Pfam" id="PF01266">
    <property type="entry name" value="DAO"/>
    <property type="match status" value="1"/>
</dbReference>
<dbReference type="RefSeq" id="WP_023082866.1">
    <property type="nucleotide sequence ID" value="NZ_DAMDDB010000076.1"/>
</dbReference>
<reference evidence="3 4" key="1">
    <citation type="submission" date="2020-11" db="EMBL/GenBank/DDBJ databases">
        <title>Enhanced detection system for hospital associated transmission using whole genome sequencing surveillance.</title>
        <authorList>
            <person name="Harrison L.H."/>
            <person name="Van Tyne D."/>
            <person name="Marsh J.W."/>
            <person name="Griffith M.P."/>
            <person name="Snyder D.J."/>
            <person name="Cooper V.S."/>
            <person name="Mustapha M."/>
        </authorList>
    </citation>
    <scope>NUCLEOTIDE SEQUENCE [LARGE SCALE GENOMIC DNA]</scope>
    <source>
        <strain evidence="3 4">PSA00705</strain>
    </source>
</reference>
<sequence>MTAIKDSHLENQSFWQHDYGHYSPNAALTQNLNADVAIIGGGFTGLNTAWQFKKDNPNARVVVLEGAIIGFGASGRNAGFSTKLFGLEPEMVLLRWGKQKMIDAHHYLKKAVAHTQNLIETHGFQSDYCHTGMVRISYSQQQLDRMKKTYQLLQDLGIDGDLTWQNRDRIRQDFHSERFIGGIYETDTAHLNPCKQVRELKRLAESAGVEIYEASPVTRIERAATAITVATEKGRVVADKVVIATNAYSREVPDSRTLKARQYPLWTYQIVTEPLTAAQWESIGWKDRQSFGDNRQMLHYYRPTVDGRIAMGGGDAIVYKTGALVETPSAMSWKHCEAHLKWIYPQLKDVRIDYRWGGPVSVNVDMVPEISFVDDERIIYAGGCFGHGVALTHLNGRTIADLLNGQKTELTDFWIVNRKSISMPNDTLSFLGGRVARQALKAWDWWEERSLKDI</sequence>
<proteinExistence type="predicted"/>
<gene>
    <name evidence="3" type="ORF">I5I61_10390</name>
</gene>
<accession>A0ABS0KK96</accession>
<organism evidence="3 4">
    <name type="scientific">Pseudomonas nitroreducens</name>
    <dbReference type="NCBI Taxonomy" id="46680"/>
    <lineage>
        <taxon>Bacteria</taxon>
        <taxon>Pseudomonadati</taxon>
        <taxon>Pseudomonadota</taxon>
        <taxon>Gammaproteobacteria</taxon>
        <taxon>Pseudomonadales</taxon>
        <taxon>Pseudomonadaceae</taxon>
        <taxon>Pseudomonas</taxon>
    </lineage>
</organism>
<evidence type="ECO:0000313" key="4">
    <source>
        <dbReference type="Proteomes" id="UP000608450"/>
    </source>
</evidence>
<dbReference type="PANTHER" id="PTHR13847">
    <property type="entry name" value="SARCOSINE DEHYDROGENASE-RELATED"/>
    <property type="match status" value="1"/>
</dbReference>
<dbReference type="PANTHER" id="PTHR13847:SF281">
    <property type="entry name" value="FAD DEPENDENT OXIDOREDUCTASE DOMAIN-CONTAINING PROTEIN"/>
    <property type="match status" value="1"/>
</dbReference>
<keyword evidence="1" id="KW-0560">Oxidoreductase</keyword>
<comment type="caution">
    <text evidence="3">The sequence shown here is derived from an EMBL/GenBank/DDBJ whole genome shotgun (WGS) entry which is preliminary data.</text>
</comment>
<dbReference type="Gene3D" id="3.30.9.10">
    <property type="entry name" value="D-Amino Acid Oxidase, subunit A, domain 2"/>
    <property type="match status" value="1"/>
</dbReference>